<accession>A0ABY6CBB5</accession>
<dbReference type="InterPro" id="IPR022156">
    <property type="entry name" value="Uncharacterised_YfbK_N"/>
</dbReference>
<dbReference type="PANTHER" id="PTHR10579:SF43">
    <property type="entry name" value="ZINC FINGER (C3HC4-TYPE RING FINGER) FAMILY PROTEIN"/>
    <property type="match status" value="1"/>
</dbReference>
<protein>
    <submittedName>
        <fullName evidence="3">VWA domain-containing protein</fullName>
    </submittedName>
</protein>
<sequence>MSDDMHDPFTGLSQTKAPAGNAEAKKRALAAAMAAFEAAQTETANKSAEAAKGNRKGSRLNFIITTLKGNWIMDMRLPIGTAAIALLVLPLGYQLYSSTSMTPSQVNQTTSQPPILFDPPLTTMPVDPTTLGAAQPETEVAPPPAPISPAPVDDMRLRQQAAEPQFGGELTDNMFLAPPPAPTTVMPMGAVARGTTPDYAVAPQAEASGDQFTSFEEQRLKVAASEPVSTFSVDVDTASYSYVRRSLEEGYVPEPDAVRIEELLNYFPYDYAPAESATTPFKPTMAVFPTPWNPKTQLLEIGIKGYVPPAGEDKPSNLVFLIDTSGSMDEPDKLPLLQRAFGLLVDQLSANDTVSIVTYAGSAGVVLEPTKATEKAKILAALDQLYAGGSTAGAEGIELAYKLAEQSKVSGGTNRVILATDGDFNVGIDDPEKLEDFIKAKRDSGVTLSVLGFGKGNLDDATMQALAQNGNGNASYISNFREAQKVLVEEVGSTLNMIAKDVKIQVEFNPAVVSEYRLIGYETRALNREDFNNDAVDAGDIGAGHTVTALYEITPVGSGAELVEPLRYGNQQPAAGEAAGEEIAFLKMRYKMPDSDVSQLIEQAVTPSVVYGDIGEASDDARFAAAVAAFGQKLKGSDYVRDMSWADIQALAQSGKGADESGYRAEFIQLLKTAALLQPDAKPAAAAEPATDDTCTSTVETDSVC</sequence>
<dbReference type="RefSeq" id="WP_262166013.1">
    <property type="nucleotide sequence ID" value="NZ_CP104965.1"/>
</dbReference>
<dbReference type="EMBL" id="CP104965">
    <property type="protein sequence ID" value="UXN68261.1"/>
    <property type="molecule type" value="Genomic_DNA"/>
</dbReference>
<feature type="compositionally biased region" description="Low complexity" evidence="1">
    <location>
        <begin position="684"/>
        <end position="696"/>
    </location>
</feature>
<keyword evidence="4" id="KW-1185">Reference proteome</keyword>
<feature type="region of interest" description="Disordered" evidence="1">
    <location>
        <begin position="1"/>
        <end position="24"/>
    </location>
</feature>
<dbReference type="SMART" id="SM00327">
    <property type="entry name" value="VWA"/>
    <property type="match status" value="1"/>
</dbReference>
<evidence type="ECO:0000313" key="4">
    <source>
        <dbReference type="Proteomes" id="UP001061862"/>
    </source>
</evidence>
<dbReference type="InterPro" id="IPR021908">
    <property type="entry name" value="YfbK_C"/>
</dbReference>
<dbReference type="Gene3D" id="3.40.50.410">
    <property type="entry name" value="von Willebrand factor, type A domain"/>
    <property type="match status" value="1"/>
</dbReference>
<gene>
    <name evidence="3" type="ORF">N8A98_13365</name>
</gene>
<dbReference type="Pfam" id="PF12450">
    <property type="entry name" value="vWF_A"/>
    <property type="match status" value="1"/>
</dbReference>
<reference evidence="3 4" key="1">
    <citation type="submission" date="2022-09" db="EMBL/GenBank/DDBJ databases">
        <title>Interaction between co-microsymbionts with complementary sets of symbiotic genes in legume-rhizobium systems.</title>
        <authorList>
            <person name="Safronova V."/>
            <person name="Sazanova A."/>
            <person name="Afonin A."/>
            <person name="Chirak E."/>
        </authorList>
    </citation>
    <scope>NUCLEOTIDE SEQUENCE [LARGE SCALE GENOMIC DNA]</scope>
    <source>
        <strain evidence="3 4">A18/4-1</strain>
    </source>
</reference>
<dbReference type="Pfam" id="PF00092">
    <property type="entry name" value="VWA"/>
    <property type="match status" value="1"/>
</dbReference>
<name>A0ABY6CBB5_9HYPH</name>
<feature type="domain" description="VWFA" evidence="2">
    <location>
        <begin position="317"/>
        <end position="491"/>
    </location>
</feature>
<evidence type="ECO:0000313" key="3">
    <source>
        <dbReference type="EMBL" id="UXN68261.1"/>
    </source>
</evidence>
<dbReference type="InterPro" id="IPR036465">
    <property type="entry name" value="vWFA_dom_sf"/>
</dbReference>
<proteinExistence type="predicted"/>
<dbReference type="SUPFAM" id="SSF53300">
    <property type="entry name" value="vWA-like"/>
    <property type="match status" value="1"/>
</dbReference>
<evidence type="ECO:0000256" key="1">
    <source>
        <dbReference type="SAM" id="MobiDB-lite"/>
    </source>
</evidence>
<dbReference type="Proteomes" id="UP001061862">
    <property type="component" value="Chromosome"/>
</dbReference>
<dbReference type="PROSITE" id="PS50234">
    <property type="entry name" value="VWFA"/>
    <property type="match status" value="1"/>
</dbReference>
<feature type="region of interest" description="Disordered" evidence="1">
    <location>
        <begin position="684"/>
        <end position="705"/>
    </location>
</feature>
<dbReference type="CDD" id="cd01465">
    <property type="entry name" value="vWA_subgroup"/>
    <property type="match status" value="1"/>
</dbReference>
<dbReference type="InterPro" id="IPR002035">
    <property type="entry name" value="VWF_A"/>
</dbReference>
<dbReference type="PANTHER" id="PTHR10579">
    <property type="entry name" value="CALCIUM-ACTIVATED CHLORIDE CHANNEL REGULATOR"/>
    <property type="match status" value="1"/>
</dbReference>
<evidence type="ECO:0000259" key="2">
    <source>
        <dbReference type="PROSITE" id="PS50234"/>
    </source>
</evidence>
<dbReference type="Pfam" id="PF12034">
    <property type="entry name" value="YfbK_C"/>
    <property type="match status" value="1"/>
</dbReference>
<dbReference type="InterPro" id="IPR051266">
    <property type="entry name" value="CLCR"/>
</dbReference>
<organism evidence="3 4">
    <name type="scientific">Devosia neptuniae</name>
    <dbReference type="NCBI Taxonomy" id="191302"/>
    <lineage>
        <taxon>Bacteria</taxon>
        <taxon>Pseudomonadati</taxon>
        <taxon>Pseudomonadota</taxon>
        <taxon>Alphaproteobacteria</taxon>
        <taxon>Hyphomicrobiales</taxon>
        <taxon>Devosiaceae</taxon>
        <taxon>Devosia</taxon>
    </lineage>
</organism>